<dbReference type="Pfam" id="PF01757">
    <property type="entry name" value="Acyl_transf_3"/>
    <property type="match status" value="1"/>
</dbReference>
<feature type="domain" description="Acyltransferase 3" evidence="2">
    <location>
        <begin position="7"/>
        <end position="172"/>
    </location>
</feature>
<accession>A0A931CH21</accession>
<comment type="caution">
    <text evidence="3">The sequence shown here is derived from an EMBL/GenBank/DDBJ whole genome shotgun (WGS) entry which is preliminary data.</text>
</comment>
<evidence type="ECO:0000259" key="2">
    <source>
        <dbReference type="Pfam" id="PF01757"/>
    </source>
</evidence>
<protein>
    <submittedName>
        <fullName evidence="3">Acyltransferase</fullName>
    </submittedName>
</protein>
<dbReference type="InterPro" id="IPR002656">
    <property type="entry name" value="Acyl_transf_3_dom"/>
</dbReference>
<feature type="transmembrane region" description="Helical" evidence="1">
    <location>
        <begin position="135"/>
        <end position="154"/>
    </location>
</feature>
<dbReference type="GO" id="GO:0016020">
    <property type="term" value="C:membrane"/>
    <property type="evidence" value="ECO:0007669"/>
    <property type="project" value="TreeGrafter"/>
</dbReference>
<feature type="transmembrane region" description="Helical" evidence="1">
    <location>
        <begin position="324"/>
        <end position="348"/>
    </location>
</feature>
<dbReference type="PANTHER" id="PTHR23028:SF131">
    <property type="entry name" value="BLR2367 PROTEIN"/>
    <property type="match status" value="1"/>
</dbReference>
<keyword evidence="1" id="KW-1133">Transmembrane helix</keyword>
<feature type="transmembrane region" description="Helical" evidence="1">
    <location>
        <begin position="244"/>
        <end position="262"/>
    </location>
</feature>
<evidence type="ECO:0000313" key="3">
    <source>
        <dbReference type="EMBL" id="MBG0567427.1"/>
    </source>
</evidence>
<feature type="transmembrane region" description="Helical" evidence="1">
    <location>
        <begin position="354"/>
        <end position="376"/>
    </location>
</feature>
<feature type="transmembrane region" description="Helical" evidence="1">
    <location>
        <begin position="44"/>
        <end position="61"/>
    </location>
</feature>
<dbReference type="GO" id="GO:0016747">
    <property type="term" value="F:acyltransferase activity, transferring groups other than amino-acyl groups"/>
    <property type="evidence" value="ECO:0007669"/>
    <property type="project" value="InterPro"/>
</dbReference>
<feature type="transmembrane region" description="Helical" evidence="1">
    <location>
        <begin position="274"/>
        <end position="291"/>
    </location>
</feature>
<gene>
    <name evidence="3" type="ORF">I4J89_38875</name>
</gene>
<feature type="transmembrane region" description="Helical" evidence="1">
    <location>
        <begin position="12"/>
        <end position="32"/>
    </location>
</feature>
<name>A0A931CH21_9ACTN</name>
<dbReference type="GO" id="GO:0000271">
    <property type="term" value="P:polysaccharide biosynthetic process"/>
    <property type="evidence" value="ECO:0007669"/>
    <property type="project" value="TreeGrafter"/>
</dbReference>
<evidence type="ECO:0000256" key="1">
    <source>
        <dbReference type="SAM" id="Phobius"/>
    </source>
</evidence>
<feature type="transmembrane region" description="Helical" evidence="1">
    <location>
        <begin position="161"/>
        <end position="179"/>
    </location>
</feature>
<keyword evidence="1" id="KW-0812">Transmembrane</keyword>
<feature type="transmembrane region" description="Helical" evidence="1">
    <location>
        <begin position="82"/>
        <end position="101"/>
    </location>
</feature>
<dbReference type="InterPro" id="IPR050879">
    <property type="entry name" value="Acyltransferase_3"/>
</dbReference>
<dbReference type="Proteomes" id="UP000598146">
    <property type="component" value="Unassembled WGS sequence"/>
</dbReference>
<evidence type="ECO:0000313" key="4">
    <source>
        <dbReference type="Proteomes" id="UP000598146"/>
    </source>
</evidence>
<dbReference type="RefSeq" id="WP_196419200.1">
    <property type="nucleotide sequence ID" value="NZ_JADQTO010000027.1"/>
</dbReference>
<sequence>MTAPRLAWLDALRGYAAVVVAAFHLSPVLLGADRHLQIYRQFDLGKYGVLLFFLVSGYVIPMSLERHGSLRRFWIGRLFRIYPAYLFTIAVALGLAATGMYRLPGQLTSETAASVLGHATMLQDLLGVRGVVRPFWTLSFEMTFYLVTAGLFAWRWHRTGAWWAAGLTLVSLAGGTRLPDDLLGGSAPDRRTAAAAVALLVMVSCGAYIWRRNGLALPAGAIGIGLIALPLVNGHASRWVTSASSAQAALMLAVMFAGTVVYRAQHRQIGRRGAAATLTLVFAGLALHQWSSSGTGLLRWTAMAVAVTATFVIAFALRNRPVPAVLTWLGAVSYSLYLLHLLVLGLIVRLTGNPLLIALAFTAGTLSVAWAAHRWVELPGQALGRRIGERFPAIGVATQGGTPRTGSFGKQRESV</sequence>
<dbReference type="EMBL" id="JADQTO010000027">
    <property type="protein sequence ID" value="MBG0567427.1"/>
    <property type="molecule type" value="Genomic_DNA"/>
</dbReference>
<keyword evidence="3" id="KW-0808">Transferase</keyword>
<dbReference type="PANTHER" id="PTHR23028">
    <property type="entry name" value="ACETYLTRANSFERASE"/>
    <property type="match status" value="1"/>
</dbReference>
<feature type="transmembrane region" description="Helical" evidence="1">
    <location>
        <begin position="215"/>
        <end position="232"/>
    </location>
</feature>
<dbReference type="AlphaFoldDB" id="A0A931CH21"/>
<keyword evidence="3" id="KW-0012">Acyltransferase</keyword>
<feature type="transmembrane region" description="Helical" evidence="1">
    <location>
        <begin position="297"/>
        <end position="317"/>
    </location>
</feature>
<organism evidence="3 4">
    <name type="scientific">Actinoplanes aureus</name>
    <dbReference type="NCBI Taxonomy" id="2792083"/>
    <lineage>
        <taxon>Bacteria</taxon>
        <taxon>Bacillati</taxon>
        <taxon>Actinomycetota</taxon>
        <taxon>Actinomycetes</taxon>
        <taxon>Micromonosporales</taxon>
        <taxon>Micromonosporaceae</taxon>
        <taxon>Actinoplanes</taxon>
    </lineage>
</organism>
<keyword evidence="1" id="KW-0472">Membrane</keyword>
<feature type="transmembrane region" description="Helical" evidence="1">
    <location>
        <begin position="191"/>
        <end position="210"/>
    </location>
</feature>
<keyword evidence="4" id="KW-1185">Reference proteome</keyword>
<proteinExistence type="predicted"/>
<reference evidence="3" key="1">
    <citation type="submission" date="2020-11" db="EMBL/GenBank/DDBJ databases">
        <title>Isolation and identification of active actinomycetes.</title>
        <authorList>
            <person name="Sun X."/>
        </authorList>
    </citation>
    <scope>NUCLEOTIDE SEQUENCE</scope>
    <source>
        <strain evidence="3">NEAU-A11</strain>
    </source>
</reference>